<evidence type="ECO:0000313" key="6">
    <source>
        <dbReference type="Proteomes" id="UP001187192"/>
    </source>
</evidence>
<gene>
    <name evidence="5" type="ORF">TIFTF001_002516</name>
</gene>
<dbReference type="FunFam" id="3.40.50.2000:FF:000054">
    <property type="entry name" value="Glycosyltransferase"/>
    <property type="match status" value="1"/>
</dbReference>
<proteinExistence type="inferred from homology"/>
<dbReference type="SUPFAM" id="SSF53756">
    <property type="entry name" value="UDP-Glycosyltransferase/glycogen phosphorylase"/>
    <property type="match status" value="2"/>
</dbReference>
<dbReference type="FunFam" id="3.40.50.2000:FF:000056">
    <property type="entry name" value="Glycosyltransferase"/>
    <property type="match status" value="1"/>
</dbReference>
<dbReference type="InterPro" id="IPR035595">
    <property type="entry name" value="UDP_glycos_trans_CS"/>
</dbReference>
<evidence type="ECO:0008006" key="7">
    <source>
        <dbReference type="Google" id="ProtNLM"/>
    </source>
</evidence>
<feature type="compositionally biased region" description="Basic residues" evidence="4">
    <location>
        <begin position="489"/>
        <end position="503"/>
    </location>
</feature>
<evidence type="ECO:0000256" key="2">
    <source>
        <dbReference type="ARBA" id="ARBA00022676"/>
    </source>
</evidence>
<dbReference type="PROSITE" id="PS00375">
    <property type="entry name" value="UDPGT"/>
    <property type="match status" value="1"/>
</dbReference>
<dbReference type="EMBL" id="BTGU01000002">
    <property type="protein sequence ID" value="GMN29650.1"/>
    <property type="molecule type" value="Genomic_DNA"/>
</dbReference>
<dbReference type="Pfam" id="PF00201">
    <property type="entry name" value="UDPGT"/>
    <property type="match status" value="2"/>
</dbReference>
<evidence type="ECO:0000313" key="5">
    <source>
        <dbReference type="EMBL" id="GMN29650.1"/>
    </source>
</evidence>
<dbReference type="PANTHER" id="PTHR48046">
    <property type="entry name" value="UDP-GLYCOSYLTRANSFERASE 72E1"/>
    <property type="match status" value="1"/>
</dbReference>
<keyword evidence="6" id="KW-1185">Reference proteome</keyword>
<dbReference type="Gene3D" id="3.40.50.2000">
    <property type="entry name" value="Glycogen Phosphorylase B"/>
    <property type="match status" value="4"/>
</dbReference>
<protein>
    <recommendedName>
        <fullName evidence="7">UDP-glycosyltransferases domain-containing protein</fullName>
    </recommendedName>
</protein>
<dbReference type="PANTHER" id="PTHR48046:SF1">
    <property type="entry name" value="GLYCOSYLTRANSFERASE-RELATED"/>
    <property type="match status" value="1"/>
</dbReference>
<accession>A0AA88CSB8</accession>
<dbReference type="FunFam" id="3.40.50.2000:FF:000051">
    <property type="entry name" value="Glycosyltransferase"/>
    <property type="match status" value="1"/>
</dbReference>
<dbReference type="Proteomes" id="UP001187192">
    <property type="component" value="Unassembled WGS sequence"/>
</dbReference>
<comment type="caution">
    <text evidence="5">The sequence shown here is derived from an EMBL/GenBank/DDBJ whole genome shotgun (WGS) entry which is preliminary data.</text>
</comment>
<name>A0AA88CSB8_FICCA</name>
<dbReference type="AlphaFoldDB" id="A0AA88CSB8"/>
<comment type="similarity">
    <text evidence="1">Belongs to the UDP-glycosyltransferase family.</text>
</comment>
<feature type="region of interest" description="Disordered" evidence="4">
    <location>
        <begin position="480"/>
        <end position="503"/>
    </location>
</feature>
<keyword evidence="2" id="KW-0328">Glycosyltransferase</keyword>
<evidence type="ECO:0000256" key="3">
    <source>
        <dbReference type="ARBA" id="ARBA00022679"/>
    </source>
</evidence>
<organism evidence="5 6">
    <name type="scientific">Ficus carica</name>
    <name type="common">Common fig</name>
    <dbReference type="NCBI Taxonomy" id="3494"/>
    <lineage>
        <taxon>Eukaryota</taxon>
        <taxon>Viridiplantae</taxon>
        <taxon>Streptophyta</taxon>
        <taxon>Embryophyta</taxon>
        <taxon>Tracheophyta</taxon>
        <taxon>Spermatophyta</taxon>
        <taxon>Magnoliopsida</taxon>
        <taxon>eudicotyledons</taxon>
        <taxon>Gunneridae</taxon>
        <taxon>Pentapetalae</taxon>
        <taxon>rosids</taxon>
        <taxon>fabids</taxon>
        <taxon>Rosales</taxon>
        <taxon>Moraceae</taxon>
        <taxon>Ficeae</taxon>
        <taxon>Ficus</taxon>
    </lineage>
</organism>
<evidence type="ECO:0000256" key="1">
    <source>
        <dbReference type="ARBA" id="ARBA00009995"/>
    </source>
</evidence>
<sequence length="866" mass="97638">METLKKPHAAILASPGLGHLIPVIEFAKRLVVHHNFAVTIFAIPSHSSPAEAQLLEAAMSPKLFDVVELPQPDISGQVSPDAAVVTCLAVMMRTCRPAFRLAISSMENRPNLLIVDLFGTEYLSIAEELQIPKYVYIATNAWFLALTIYLPVLDKEVNGEYIDQKERLRIPGCRSMRPQDVVDPMLERSDQQYREYLRVGTEIPKSDGILMNTWEDLQQTTLDALRNENFLGRFCKVPVYTIGPLTRPIANQRDDIIDWLDKQPEESVVFVSFGSGGTLSYEQMTELAWGLELSHQRFIWVVRPPTTSADAAFFTVGESSDDPSAYLPDGFLDRTRDLGRVVLMWAEQAQILSHPSVGGYMSHCGWNSSLESLTNGVPMIAWPLYAEQRMNAEMLTEELGVAVGPEELPTKKVVVREEIEKMVRKILVDQEGNEIRARVKEIKDSANKALSEQCGSSYVALCRFAEQCCKSAPCRNTRQPWLGPPNPPRRARKTTRRSPQLRRHHLRHPFTLVSGGDPAPRVSHEPKTLRRRRATAAGHLGPCGPGHRRPHVPRGVDAHVPANLPVSYFHHGEPSESSIVDLFGTESLSISEELQIPKYVYIASNAWSLALTIYLPVLDEEVNGEYVDQKERLKIPGCRLLRPQDVVDPMLDTSDQQSREYLRSGLCGWTLNEADSGDGQPERRDFRLTRQPTRQICHFCIVREWWDFVVRANDRAGNWGLELSHQRFFWEVRPPTTSADAAYFTVGERSDDPSTYLPDGFMDRTQDLGRVVPMWAERAQILSHPSVGGFMSHCGWNSTLESLTNGVPMIAWPLYAEQRMNAEMLTEELGVAVGPEELPTKKVEGREEIEKMVRKIMVDKEGCEIN</sequence>
<dbReference type="CDD" id="cd03784">
    <property type="entry name" value="GT1_Gtf-like"/>
    <property type="match status" value="2"/>
</dbReference>
<dbReference type="InterPro" id="IPR002213">
    <property type="entry name" value="UDP_glucos_trans"/>
</dbReference>
<evidence type="ECO:0000256" key="4">
    <source>
        <dbReference type="SAM" id="MobiDB-lite"/>
    </source>
</evidence>
<reference evidence="5" key="1">
    <citation type="submission" date="2023-07" db="EMBL/GenBank/DDBJ databases">
        <title>draft genome sequence of fig (Ficus carica).</title>
        <authorList>
            <person name="Takahashi T."/>
            <person name="Nishimura K."/>
        </authorList>
    </citation>
    <scope>NUCLEOTIDE SEQUENCE</scope>
</reference>
<dbReference type="GO" id="GO:0008194">
    <property type="term" value="F:UDP-glycosyltransferase activity"/>
    <property type="evidence" value="ECO:0007669"/>
    <property type="project" value="InterPro"/>
</dbReference>
<keyword evidence="3" id="KW-0808">Transferase</keyword>